<organism evidence="4 5">
    <name type="scientific">Roseospira marina</name>
    <dbReference type="NCBI Taxonomy" id="140057"/>
    <lineage>
        <taxon>Bacteria</taxon>
        <taxon>Pseudomonadati</taxon>
        <taxon>Pseudomonadota</taxon>
        <taxon>Alphaproteobacteria</taxon>
        <taxon>Rhodospirillales</taxon>
        <taxon>Rhodospirillaceae</taxon>
        <taxon>Roseospira</taxon>
    </lineage>
</organism>
<feature type="compositionally biased region" description="Basic and acidic residues" evidence="1">
    <location>
        <begin position="270"/>
        <end position="293"/>
    </location>
</feature>
<feature type="compositionally biased region" description="Low complexity" evidence="1">
    <location>
        <begin position="60"/>
        <end position="69"/>
    </location>
</feature>
<feature type="compositionally biased region" description="Basic and acidic residues" evidence="1">
    <location>
        <begin position="74"/>
        <end position="83"/>
    </location>
</feature>
<reference evidence="4 5" key="1">
    <citation type="submission" date="2019-09" db="EMBL/GenBank/DDBJ databases">
        <title>Genome sequence of Roseospira marina, one of the more divergent members of the non-sulfur purple photosynthetic bacterial family, the Rhodospirillaceae.</title>
        <authorList>
            <person name="Meyer T."/>
            <person name="Kyndt J."/>
        </authorList>
    </citation>
    <scope>NUCLEOTIDE SEQUENCE [LARGE SCALE GENOMIC DNA]</scope>
    <source>
        <strain evidence="4 5">DSM 15113</strain>
    </source>
</reference>
<keyword evidence="5" id="KW-1185">Reference proteome</keyword>
<protein>
    <submittedName>
        <fullName evidence="4">DUF2062 domain-containing protein</fullName>
    </submittedName>
</protein>
<feature type="domain" description="DUF2062" evidence="3">
    <location>
        <begin position="100"/>
        <end position="265"/>
    </location>
</feature>
<gene>
    <name evidence="4" type="ORF">F1188_07320</name>
</gene>
<keyword evidence="2" id="KW-0472">Membrane</keyword>
<accession>A0A5M6ID71</accession>
<feature type="transmembrane region" description="Helical" evidence="2">
    <location>
        <begin position="231"/>
        <end position="251"/>
    </location>
</feature>
<feature type="region of interest" description="Disordered" evidence="1">
    <location>
        <begin position="268"/>
        <end position="307"/>
    </location>
</feature>
<keyword evidence="2" id="KW-1133">Transmembrane helix</keyword>
<comment type="caution">
    <text evidence="4">The sequence shown here is derived from an EMBL/GenBank/DDBJ whole genome shotgun (WGS) entry which is preliminary data.</text>
</comment>
<keyword evidence="2" id="KW-0812">Transmembrane</keyword>
<dbReference type="Proteomes" id="UP000324065">
    <property type="component" value="Unassembled WGS sequence"/>
</dbReference>
<sequence length="307" mass="34429">MRHAPRSAICAERCRRVRRTGRATRPAVGWTTGIGTEAHLRQRAMRDMTASDQGRPSSDRAAAPGHARPGPSPHTDDAARPDARLSPSGRRLSWWQQSTRLVRYRLVIPLLRSGHAPEHTARGVMIGLIWAMTPLVGIQMMMVALTWIITTRLFSWNFSLVLGLAWTWVTNAFTILPFYYAYYVTGQVLLGHWDDISGFDTFVALWQGTFGADMGFWAALWVYLVDIVAGWGLPLVVGSIPWVIICGFFGYRLSLRVSRRYHAKKIARRAASERRKAQRRADRAAKDSAKTDAEGTGPERSAQDPQV</sequence>
<dbReference type="Pfam" id="PF09835">
    <property type="entry name" value="DUF2062"/>
    <property type="match status" value="1"/>
</dbReference>
<feature type="transmembrane region" description="Helical" evidence="2">
    <location>
        <begin position="156"/>
        <end position="182"/>
    </location>
</feature>
<evidence type="ECO:0000313" key="4">
    <source>
        <dbReference type="EMBL" id="KAA5606224.1"/>
    </source>
</evidence>
<dbReference type="AlphaFoldDB" id="A0A5M6ID71"/>
<evidence type="ECO:0000256" key="1">
    <source>
        <dbReference type="SAM" id="MobiDB-lite"/>
    </source>
</evidence>
<dbReference type="OrthoDB" id="9794343at2"/>
<dbReference type="InterPro" id="IPR018639">
    <property type="entry name" value="DUF2062"/>
</dbReference>
<proteinExistence type="predicted"/>
<feature type="transmembrane region" description="Helical" evidence="2">
    <location>
        <begin position="128"/>
        <end position="150"/>
    </location>
</feature>
<dbReference type="EMBL" id="VWPJ01000005">
    <property type="protein sequence ID" value="KAA5606224.1"/>
    <property type="molecule type" value="Genomic_DNA"/>
</dbReference>
<feature type="region of interest" description="Disordered" evidence="1">
    <location>
        <begin position="25"/>
        <end position="86"/>
    </location>
</feature>
<evidence type="ECO:0000313" key="5">
    <source>
        <dbReference type="Proteomes" id="UP000324065"/>
    </source>
</evidence>
<evidence type="ECO:0000259" key="3">
    <source>
        <dbReference type="Pfam" id="PF09835"/>
    </source>
</evidence>
<evidence type="ECO:0000256" key="2">
    <source>
        <dbReference type="SAM" id="Phobius"/>
    </source>
</evidence>
<name>A0A5M6ID71_9PROT</name>
<feature type="transmembrane region" description="Helical" evidence="2">
    <location>
        <begin position="203"/>
        <end position="225"/>
    </location>
</feature>